<feature type="compositionally biased region" description="Basic and acidic residues" evidence="1">
    <location>
        <begin position="151"/>
        <end position="169"/>
    </location>
</feature>
<dbReference type="EMBL" id="KZ613948">
    <property type="protein sequence ID" value="PMD38059.1"/>
    <property type="molecule type" value="Genomic_DNA"/>
</dbReference>
<dbReference type="Proteomes" id="UP000235786">
    <property type="component" value="Unassembled WGS sequence"/>
</dbReference>
<reference evidence="2 3" key="1">
    <citation type="submission" date="2016-04" db="EMBL/GenBank/DDBJ databases">
        <title>A degradative enzymes factory behind the ericoid mycorrhizal symbiosis.</title>
        <authorList>
            <consortium name="DOE Joint Genome Institute"/>
            <person name="Martino E."/>
            <person name="Morin E."/>
            <person name="Grelet G."/>
            <person name="Kuo A."/>
            <person name="Kohler A."/>
            <person name="Daghino S."/>
            <person name="Barry K."/>
            <person name="Choi C."/>
            <person name="Cichocki N."/>
            <person name="Clum A."/>
            <person name="Copeland A."/>
            <person name="Hainaut M."/>
            <person name="Haridas S."/>
            <person name="Labutti K."/>
            <person name="Lindquist E."/>
            <person name="Lipzen A."/>
            <person name="Khouja H.-R."/>
            <person name="Murat C."/>
            <person name="Ohm R."/>
            <person name="Olson A."/>
            <person name="Spatafora J."/>
            <person name="Veneault-Fourrey C."/>
            <person name="Henrissat B."/>
            <person name="Grigoriev I."/>
            <person name="Martin F."/>
            <person name="Perotto S."/>
        </authorList>
    </citation>
    <scope>NUCLEOTIDE SEQUENCE [LARGE SCALE GENOMIC DNA]</scope>
    <source>
        <strain evidence="2 3">F</strain>
    </source>
</reference>
<gene>
    <name evidence="2" type="ORF">L207DRAFT_60270</name>
</gene>
<organism evidence="2 3">
    <name type="scientific">Hyaloscypha variabilis (strain UAMH 11265 / GT02V1 / F)</name>
    <name type="common">Meliniomyces variabilis</name>
    <dbReference type="NCBI Taxonomy" id="1149755"/>
    <lineage>
        <taxon>Eukaryota</taxon>
        <taxon>Fungi</taxon>
        <taxon>Dikarya</taxon>
        <taxon>Ascomycota</taxon>
        <taxon>Pezizomycotina</taxon>
        <taxon>Leotiomycetes</taxon>
        <taxon>Helotiales</taxon>
        <taxon>Hyaloscyphaceae</taxon>
        <taxon>Hyaloscypha</taxon>
        <taxon>Hyaloscypha variabilis</taxon>
    </lineage>
</organism>
<accession>A0A2J6RHT6</accession>
<keyword evidence="3" id="KW-1185">Reference proteome</keyword>
<proteinExistence type="predicted"/>
<protein>
    <submittedName>
        <fullName evidence="2">Uncharacterized protein</fullName>
    </submittedName>
</protein>
<evidence type="ECO:0000256" key="1">
    <source>
        <dbReference type="SAM" id="MobiDB-lite"/>
    </source>
</evidence>
<evidence type="ECO:0000313" key="3">
    <source>
        <dbReference type="Proteomes" id="UP000235786"/>
    </source>
</evidence>
<evidence type="ECO:0000313" key="2">
    <source>
        <dbReference type="EMBL" id="PMD38059.1"/>
    </source>
</evidence>
<feature type="region of interest" description="Disordered" evidence="1">
    <location>
        <begin position="151"/>
        <end position="171"/>
    </location>
</feature>
<dbReference type="AlphaFoldDB" id="A0A2J6RHT6"/>
<name>A0A2J6RHT6_HYAVF</name>
<sequence>MENDATNELGRGSKAFQTSDNYADELYNEALTLYNSSYPRGPIIDMISRAKPKLSKCSPASTQGIAAFFAALLQEKYDGETSVENLDTLHQALQWNLAVDEENLEVHAKVATTLWNKYKYHSPGFLDEATVALSDFAAKFDRVISPFVEGAQERHSGRSEESSSKEATHSDPTAILRSYGPAALKAMHLARMFCLFIHEERYSNANEYTITSLDDLIGQAEAAVTYFEASKRLGLEYAGGDDEGLAYTEALLSRALAARLFRYSFLESAGIYVAEQLARWDRPTSGLRFSIYVVSNDSA</sequence>